<dbReference type="SUPFAM" id="SSF48208">
    <property type="entry name" value="Six-hairpin glycosidases"/>
    <property type="match status" value="1"/>
</dbReference>
<proteinExistence type="inferred from homology"/>
<evidence type="ECO:0000256" key="7">
    <source>
        <dbReference type="ARBA" id="ARBA00023295"/>
    </source>
</evidence>
<dbReference type="EC" id="3.2.1.101" evidence="3"/>
<keyword evidence="9" id="KW-0472">Membrane</keyword>
<name>A0ABR4ENR0_9PEZI</name>
<comment type="similarity">
    <text evidence="2">Belongs to the glycosyl hydrolase 76 family.</text>
</comment>
<feature type="signal peptide" evidence="10">
    <location>
        <begin position="1"/>
        <end position="16"/>
    </location>
</feature>
<evidence type="ECO:0000256" key="9">
    <source>
        <dbReference type="SAM" id="Phobius"/>
    </source>
</evidence>
<evidence type="ECO:0000256" key="4">
    <source>
        <dbReference type="ARBA" id="ARBA00022729"/>
    </source>
</evidence>
<dbReference type="Proteomes" id="UP001600888">
    <property type="component" value="Unassembled WGS sequence"/>
</dbReference>
<dbReference type="EMBL" id="JBAWTH010000039">
    <property type="protein sequence ID" value="KAL2284076.1"/>
    <property type="molecule type" value="Genomic_DNA"/>
</dbReference>
<protein>
    <recommendedName>
        <fullName evidence="3">mannan endo-1,6-alpha-mannosidase</fullName>
        <ecNumber evidence="3">3.2.1.101</ecNumber>
    </recommendedName>
</protein>
<feature type="transmembrane region" description="Helical" evidence="9">
    <location>
        <begin position="468"/>
        <end position="488"/>
    </location>
</feature>
<dbReference type="Gene3D" id="1.50.10.20">
    <property type="match status" value="1"/>
</dbReference>
<dbReference type="PANTHER" id="PTHR12145:SF36">
    <property type="entry name" value="MANNAN ENDO-1,6-ALPHA-MANNOSIDASE DCW1"/>
    <property type="match status" value="1"/>
</dbReference>
<evidence type="ECO:0000256" key="3">
    <source>
        <dbReference type="ARBA" id="ARBA00012350"/>
    </source>
</evidence>
<dbReference type="PANTHER" id="PTHR12145">
    <property type="entry name" value="MANNAN ENDO-1,6-ALPHA-MANNOSIDASE DCW1"/>
    <property type="match status" value="1"/>
</dbReference>
<dbReference type="InterPro" id="IPR014480">
    <property type="entry name" value="Mannan-1_6-alpha_mannosidase"/>
</dbReference>
<comment type="caution">
    <text evidence="11">The sequence shown here is derived from an EMBL/GenBank/DDBJ whole genome shotgun (WGS) entry which is preliminary data.</text>
</comment>
<feature type="compositionally biased region" description="Basic and acidic residues" evidence="8">
    <location>
        <begin position="619"/>
        <end position="629"/>
    </location>
</feature>
<sequence length="629" mass="68680">MRLPALSLALMGAASAGMHVDFDSRESIRSAAALKAKDVMSFYHGQEPGHTLGVLSGSGPEHHDYVWWEAGALWGTMVDYWKYTGDSTYNDVVQASLLSQVGPDRNYMEPNVTAFIGNDDQSFWGLSAMLAAESNFQNPPQADPQWLALAQAVFNTQTGPDRRDGSCGGGLRWQVFALNNGYSYKNAISNGLYFTLAARLARYTGDSSYARRAAETFDWMLRVGLVDGGSFDVFDGAHVEHGCRDINRAQFSYNAAVLLQGAAFMYDFTGGEAVWAHRVDGLLGSMLRNFFVPPFGDSESDERVAFEPACEGGASNVPADGCTGDMLAYKGFSARWMAATAQLCPWTRDSIMAVLRSSAEAAVRQCSGGANGRMCGVHWSSGRYDGTVGVGQEMNVLSALMVLLGDEPADSYGGRGDWQGEVDNAAQPPRAPLTHDTGGTSEGDPNAGQSPKSSEMEFEPITDADVRLAAVATSAVIVSMFIIFVFMCSETVRPHKVNYVELSDVERRPRAETVFVNAPICWVELEERRPSRRASKVRIRTTNGRPPARPANSYVALHQHRRATVYSEDGESVIGGDEASGVDDDRRTRMGRGRRVGNNWNKRGQRSHGRPAVARGRCQRRDVQSPERR</sequence>
<keyword evidence="7" id="KW-0326">Glycosidase</keyword>
<feature type="region of interest" description="Disordered" evidence="8">
    <location>
        <begin position="566"/>
        <end position="629"/>
    </location>
</feature>
<dbReference type="InterPro" id="IPR008928">
    <property type="entry name" value="6-hairpin_glycosidase_sf"/>
</dbReference>
<keyword evidence="9" id="KW-0812">Transmembrane</keyword>
<evidence type="ECO:0000313" key="11">
    <source>
        <dbReference type="EMBL" id="KAL2284076.1"/>
    </source>
</evidence>
<evidence type="ECO:0000313" key="12">
    <source>
        <dbReference type="Proteomes" id="UP001600888"/>
    </source>
</evidence>
<dbReference type="InterPro" id="IPR005198">
    <property type="entry name" value="Glyco_hydro_76"/>
</dbReference>
<evidence type="ECO:0000256" key="1">
    <source>
        <dbReference type="ARBA" id="ARBA00001452"/>
    </source>
</evidence>
<reference evidence="11 12" key="1">
    <citation type="submission" date="2024-03" db="EMBL/GenBank/DDBJ databases">
        <title>A high-quality draft genome sequence of Diaporthe vaccinii, a causative agent of upright dieback and viscid rot disease in cranberry plants.</title>
        <authorList>
            <person name="Sarrasin M."/>
            <person name="Lang B.F."/>
            <person name="Burger G."/>
        </authorList>
    </citation>
    <scope>NUCLEOTIDE SEQUENCE [LARGE SCALE GENOMIC DNA]</scope>
    <source>
        <strain evidence="11 12">IS7</strain>
    </source>
</reference>
<keyword evidence="5" id="KW-0378">Hydrolase</keyword>
<feature type="chain" id="PRO_5047012722" description="mannan endo-1,6-alpha-mannosidase" evidence="10">
    <location>
        <begin position="17"/>
        <end position="629"/>
    </location>
</feature>
<gene>
    <name evidence="11" type="ORF">FJTKL_09281</name>
</gene>
<evidence type="ECO:0000256" key="10">
    <source>
        <dbReference type="SAM" id="SignalP"/>
    </source>
</evidence>
<keyword evidence="12" id="KW-1185">Reference proteome</keyword>
<accession>A0ABR4ENR0</accession>
<evidence type="ECO:0000256" key="2">
    <source>
        <dbReference type="ARBA" id="ARBA00009699"/>
    </source>
</evidence>
<feature type="region of interest" description="Disordered" evidence="8">
    <location>
        <begin position="413"/>
        <end position="457"/>
    </location>
</feature>
<keyword evidence="4 10" id="KW-0732">Signal</keyword>
<evidence type="ECO:0000256" key="5">
    <source>
        <dbReference type="ARBA" id="ARBA00022801"/>
    </source>
</evidence>
<evidence type="ECO:0000256" key="8">
    <source>
        <dbReference type="SAM" id="MobiDB-lite"/>
    </source>
</evidence>
<comment type="catalytic activity">
    <reaction evidence="1">
        <text>Random hydrolysis of (1-&gt;6)-alpha-D-mannosidic linkages in unbranched (1-&gt;6)-mannans.</text>
        <dbReference type="EC" id="3.2.1.101"/>
    </reaction>
</comment>
<keyword evidence="9" id="KW-1133">Transmembrane helix</keyword>
<organism evidence="11 12">
    <name type="scientific">Diaporthe vaccinii</name>
    <dbReference type="NCBI Taxonomy" id="105482"/>
    <lineage>
        <taxon>Eukaryota</taxon>
        <taxon>Fungi</taxon>
        <taxon>Dikarya</taxon>
        <taxon>Ascomycota</taxon>
        <taxon>Pezizomycotina</taxon>
        <taxon>Sordariomycetes</taxon>
        <taxon>Sordariomycetidae</taxon>
        <taxon>Diaporthales</taxon>
        <taxon>Diaporthaceae</taxon>
        <taxon>Diaporthe</taxon>
        <taxon>Diaporthe eres species complex</taxon>
    </lineage>
</organism>
<dbReference type="Pfam" id="PF03663">
    <property type="entry name" value="Glyco_hydro_76"/>
    <property type="match status" value="1"/>
</dbReference>
<keyword evidence="6" id="KW-0325">Glycoprotein</keyword>
<evidence type="ECO:0000256" key="6">
    <source>
        <dbReference type="ARBA" id="ARBA00023180"/>
    </source>
</evidence>